<evidence type="ECO:0000256" key="12">
    <source>
        <dbReference type="ARBA" id="ARBA00023303"/>
    </source>
</evidence>
<keyword evidence="7" id="KW-0106">Calcium</keyword>
<evidence type="ECO:0000256" key="2">
    <source>
        <dbReference type="ARBA" id="ARBA00009286"/>
    </source>
</evidence>
<dbReference type="Gene3D" id="1.10.238.10">
    <property type="entry name" value="EF-hand"/>
    <property type="match status" value="1"/>
</dbReference>
<comment type="caution">
    <text evidence="15">The sequence shown here is derived from an EMBL/GenBank/DDBJ whole genome shotgun (WGS) entry which is preliminary data.</text>
</comment>
<organism evidence="15 16">
    <name type="scientific">Triparma retinervis</name>
    <dbReference type="NCBI Taxonomy" id="2557542"/>
    <lineage>
        <taxon>Eukaryota</taxon>
        <taxon>Sar</taxon>
        <taxon>Stramenopiles</taxon>
        <taxon>Ochrophyta</taxon>
        <taxon>Bolidophyceae</taxon>
        <taxon>Parmales</taxon>
        <taxon>Triparmaceae</taxon>
        <taxon>Triparma</taxon>
    </lineage>
</organism>
<dbReference type="InterPro" id="IPR005821">
    <property type="entry name" value="Ion_trans_dom"/>
</dbReference>
<dbReference type="Proteomes" id="UP001165082">
    <property type="component" value="Unassembled WGS sequence"/>
</dbReference>
<dbReference type="OrthoDB" id="416585at2759"/>
<dbReference type="InterPro" id="IPR018247">
    <property type="entry name" value="EF_Hand_1_Ca_BS"/>
</dbReference>
<dbReference type="GO" id="GO:0005245">
    <property type="term" value="F:voltage-gated calcium channel activity"/>
    <property type="evidence" value="ECO:0007669"/>
    <property type="project" value="InterPro"/>
</dbReference>
<dbReference type="PROSITE" id="PS00018">
    <property type="entry name" value="EF_HAND_1"/>
    <property type="match status" value="1"/>
</dbReference>
<keyword evidence="6" id="KW-0677">Repeat</keyword>
<feature type="transmembrane region" description="Helical" evidence="13">
    <location>
        <begin position="571"/>
        <end position="597"/>
    </location>
</feature>
<reference evidence="15" key="1">
    <citation type="submission" date="2022-07" db="EMBL/GenBank/DDBJ databases">
        <title>Genome analysis of Parmales, a sister group of diatoms, reveals the evolutionary specialization of diatoms from phago-mixotrophs to photoautotrophs.</title>
        <authorList>
            <person name="Ban H."/>
            <person name="Sato S."/>
            <person name="Yoshikawa S."/>
            <person name="Kazumasa Y."/>
            <person name="Nakamura Y."/>
            <person name="Ichinomiya M."/>
            <person name="Saitoh K."/>
            <person name="Sato N."/>
            <person name="Blanc-Mathieu R."/>
            <person name="Endo H."/>
            <person name="Kuwata A."/>
            <person name="Ogata H."/>
        </authorList>
    </citation>
    <scope>NUCLEOTIDE SEQUENCE</scope>
</reference>
<feature type="domain" description="EF-hand" evidence="14">
    <location>
        <begin position="275"/>
        <end position="310"/>
    </location>
</feature>
<keyword evidence="8" id="KW-0851">Voltage-gated channel</keyword>
<accession>A0A9W6ZDU8</accession>
<keyword evidence="5 13" id="KW-0812">Transmembrane</keyword>
<dbReference type="Gene3D" id="1.20.120.350">
    <property type="entry name" value="Voltage-gated potassium channels. Chain C"/>
    <property type="match status" value="1"/>
</dbReference>
<keyword evidence="4" id="KW-0813">Transport</keyword>
<evidence type="ECO:0000256" key="7">
    <source>
        <dbReference type="ARBA" id="ARBA00022837"/>
    </source>
</evidence>
<feature type="transmembrane region" description="Helical" evidence="13">
    <location>
        <begin position="109"/>
        <end position="131"/>
    </location>
</feature>
<feature type="transmembrane region" description="Helical" evidence="13">
    <location>
        <begin position="527"/>
        <end position="551"/>
    </location>
</feature>
<dbReference type="Gene3D" id="1.10.287.70">
    <property type="match status" value="2"/>
</dbReference>
<feature type="transmembrane region" description="Helical" evidence="13">
    <location>
        <begin position="79"/>
        <end position="97"/>
    </location>
</feature>
<comment type="similarity">
    <text evidence="2">Belongs to the calcium channel alpha-1 subunit (TC 1.A.1.11) family. Two pore calcium channel subfamily.</text>
</comment>
<dbReference type="InterPro" id="IPR027359">
    <property type="entry name" value="Volt_channel_dom_sf"/>
</dbReference>
<evidence type="ECO:0000256" key="10">
    <source>
        <dbReference type="ARBA" id="ARBA00023065"/>
    </source>
</evidence>
<dbReference type="PANTHER" id="PTHR46988:SF2">
    <property type="entry name" value="TWO PORE CALCIUM CHANNEL PROTEIN 1"/>
    <property type="match status" value="1"/>
</dbReference>
<dbReference type="GO" id="GO:0034702">
    <property type="term" value="C:monoatomic ion channel complex"/>
    <property type="evidence" value="ECO:0007669"/>
    <property type="project" value="UniProtKB-KW"/>
</dbReference>
<dbReference type="SUPFAM" id="SSF47473">
    <property type="entry name" value="EF-hand"/>
    <property type="match status" value="1"/>
</dbReference>
<keyword evidence="16" id="KW-1185">Reference proteome</keyword>
<dbReference type="InterPro" id="IPR002048">
    <property type="entry name" value="EF_hand_dom"/>
</dbReference>
<evidence type="ECO:0000313" key="16">
    <source>
        <dbReference type="Proteomes" id="UP001165082"/>
    </source>
</evidence>
<evidence type="ECO:0000256" key="11">
    <source>
        <dbReference type="ARBA" id="ARBA00023136"/>
    </source>
</evidence>
<feature type="transmembrane region" description="Helical" evidence="13">
    <location>
        <begin position="46"/>
        <end position="67"/>
    </location>
</feature>
<comment type="subcellular location">
    <subcellularLocation>
        <location evidence="1">Membrane</location>
        <topology evidence="1">Multi-pass membrane protein</topology>
    </subcellularLocation>
</comment>
<evidence type="ECO:0000256" key="9">
    <source>
        <dbReference type="ARBA" id="ARBA00022989"/>
    </source>
</evidence>
<dbReference type="Pfam" id="PF00520">
    <property type="entry name" value="Ion_trans"/>
    <property type="match status" value="2"/>
</dbReference>
<evidence type="ECO:0000256" key="3">
    <source>
        <dbReference type="ARBA" id="ARBA00011738"/>
    </source>
</evidence>
<dbReference type="GO" id="GO:0005509">
    <property type="term" value="F:calcium ion binding"/>
    <property type="evidence" value="ECO:0007669"/>
    <property type="project" value="InterPro"/>
</dbReference>
<dbReference type="InterPro" id="IPR011992">
    <property type="entry name" value="EF-hand-dom_pair"/>
</dbReference>
<name>A0A9W6ZDU8_9STRA</name>
<dbReference type="SUPFAM" id="SSF81324">
    <property type="entry name" value="Voltage-gated potassium channels"/>
    <property type="match status" value="1"/>
</dbReference>
<evidence type="ECO:0000256" key="13">
    <source>
        <dbReference type="SAM" id="Phobius"/>
    </source>
</evidence>
<keyword evidence="12" id="KW-0407">Ion channel</keyword>
<dbReference type="InterPro" id="IPR044581">
    <property type="entry name" value="TPC1_plant"/>
</dbReference>
<evidence type="ECO:0000256" key="8">
    <source>
        <dbReference type="ARBA" id="ARBA00022882"/>
    </source>
</evidence>
<evidence type="ECO:0000256" key="6">
    <source>
        <dbReference type="ARBA" id="ARBA00022737"/>
    </source>
</evidence>
<feature type="transmembrane region" description="Helical" evidence="13">
    <location>
        <begin position="482"/>
        <end position="506"/>
    </location>
</feature>
<dbReference type="PROSITE" id="PS50222">
    <property type="entry name" value="EF_HAND_2"/>
    <property type="match status" value="1"/>
</dbReference>
<evidence type="ECO:0000313" key="15">
    <source>
        <dbReference type="EMBL" id="GMH50586.1"/>
    </source>
</evidence>
<evidence type="ECO:0000256" key="5">
    <source>
        <dbReference type="ARBA" id="ARBA00022692"/>
    </source>
</evidence>
<comment type="subunit">
    <text evidence="3">Homodimer.</text>
</comment>
<feature type="transmembrane region" description="Helical" evidence="13">
    <location>
        <begin position="417"/>
        <end position="438"/>
    </location>
</feature>
<evidence type="ECO:0000256" key="1">
    <source>
        <dbReference type="ARBA" id="ARBA00004141"/>
    </source>
</evidence>
<dbReference type="EMBL" id="BRXZ01000677">
    <property type="protein sequence ID" value="GMH50586.1"/>
    <property type="molecule type" value="Genomic_DNA"/>
</dbReference>
<sequence length="661" mass="73839">MSRPEIASWYVENAIRGKEPPVILGRTREDRNAYVKFEKSFSSLPLTSKFSTIISLLALADSLFYLVTSTVLQLPPPPFRLAPYIRVVLLSLLPTIFNSLKSSFSILPSFFDVLVLLVSFYLFYGWLLAMLLDDVDSHLPRCLSTSPDPSSCPRANDGFSSLTAALYTMATVATDADVPDLQLPSYSHSRPMGLAWLVFYVVGNFFLLNLVLAQVYFCYKENLTEFVLEFFRNRARGLKAAYEVLTESNKVPGVTRSQMEHLVKNINESEVIQEIPIAHVDYLFHSLDSDRSGFIDLKEFYHLCEIMQNSYTVTRTSSWLMRTFPGVSSTLRLDRLRAYVLDESGSGLQGLVTTVLLLNSGCILLESIQDLYDVHIADEDVWGWVEFGFSIVYAGELGVKLATIPFTKYWMNTANRFDLFVTVILLAVSVVWATPHIYVPQEALRYFTILRLLRLLELVKQTKRFSFISTCLANIAKGSTPVMLSVFAATAIFAILGSHIYGGLVYGTNPDLQESEYFKSNLDVLNFNDFSMSLMTLLAVIVSGGPITNLIEGHGIVGWGGEQVAATFFFTFYYLVLLVLFNVFIAFIIEGIIIGFSSQKLEEKEGREVLGGIEEGTAASVDAGSIPVEVGFEVIPNKAKGSDLLYKSMFASELKEILVIK</sequence>
<keyword evidence="10" id="KW-0406">Ion transport</keyword>
<protein>
    <recommendedName>
        <fullName evidence="14">EF-hand domain-containing protein</fullName>
    </recommendedName>
</protein>
<gene>
    <name evidence="15" type="ORF">TrRE_jg8874</name>
</gene>
<keyword evidence="11 13" id="KW-0472">Membrane</keyword>
<proteinExistence type="inferred from homology"/>
<dbReference type="AlphaFoldDB" id="A0A9W6ZDU8"/>
<feature type="transmembrane region" description="Helical" evidence="13">
    <location>
        <begin position="194"/>
        <end position="219"/>
    </location>
</feature>
<keyword evidence="9 13" id="KW-1133">Transmembrane helix</keyword>
<evidence type="ECO:0000259" key="14">
    <source>
        <dbReference type="PROSITE" id="PS50222"/>
    </source>
</evidence>
<evidence type="ECO:0000256" key="4">
    <source>
        <dbReference type="ARBA" id="ARBA00022448"/>
    </source>
</evidence>
<dbReference type="PANTHER" id="PTHR46988">
    <property type="entry name" value="TWO PORE CALCIUM CHANNEL PROTEIN 1"/>
    <property type="match status" value="1"/>
</dbReference>